<evidence type="ECO:0000259" key="1">
    <source>
        <dbReference type="SMART" id="SM00382"/>
    </source>
</evidence>
<dbReference type="SUPFAM" id="SSF52540">
    <property type="entry name" value="P-loop containing nucleoside triphosphate hydrolases"/>
    <property type="match status" value="2"/>
</dbReference>
<dbReference type="InterPro" id="IPR018647">
    <property type="entry name" value="SLFN_3-like_DNA/RNA_helicase"/>
</dbReference>
<protein>
    <submittedName>
        <fullName evidence="2">DUF2075 domain-containing protein</fullName>
    </submittedName>
</protein>
<gene>
    <name evidence="2" type="ORF">ROI90_04075</name>
</gene>
<dbReference type="Pfam" id="PF09848">
    <property type="entry name" value="SLFN-g3_helicase"/>
    <property type="match status" value="1"/>
</dbReference>
<comment type="caution">
    <text evidence="2">The sequence shown here is derived from an EMBL/GenBank/DDBJ whole genome shotgun (WGS) entry which is preliminary data.</text>
</comment>
<dbReference type="EMBL" id="JAWDJT010000002">
    <property type="protein sequence ID" value="MDU0369562.1"/>
    <property type="molecule type" value="Genomic_DNA"/>
</dbReference>
<dbReference type="InterPro" id="IPR003593">
    <property type="entry name" value="AAA+_ATPase"/>
</dbReference>
<organism evidence="2 3">
    <name type="scientific">Hymenobacter endophyticus</name>
    <dbReference type="NCBI Taxonomy" id="3076335"/>
    <lineage>
        <taxon>Bacteria</taxon>
        <taxon>Pseudomonadati</taxon>
        <taxon>Bacteroidota</taxon>
        <taxon>Cytophagia</taxon>
        <taxon>Cytophagales</taxon>
        <taxon>Hymenobacteraceae</taxon>
        <taxon>Hymenobacter</taxon>
    </lineage>
</organism>
<reference evidence="2 3" key="1">
    <citation type="submission" date="2023-10" db="EMBL/GenBank/DDBJ databases">
        <title>Hymenobacter endophyticus sp. nov., an isolate from the leaf tissues of wheat.</title>
        <authorList>
            <person name="Dai Y."/>
        </authorList>
    </citation>
    <scope>NUCLEOTIDE SEQUENCE [LARGE SCALE GENOMIC DNA]</scope>
    <source>
        <strain evidence="2 3">ZK17L-C2</strain>
    </source>
</reference>
<dbReference type="SMART" id="SM00382">
    <property type="entry name" value="AAA"/>
    <property type="match status" value="1"/>
</dbReference>
<dbReference type="Proteomes" id="UP001250698">
    <property type="component" value="Unassembled WGS sequence"/>
</dbReference>
<evidence type="ECO:0000313" key="2">
    <source>
        <dbReference type="EMBL" id="MDU0369562.1"/>
    </source>
</evidence>
<sequence length="622" mass="69977">MIVYQKTKSDFLDDVLSNNVEVIIQDLVLKKLGRKTGQPEINSWRNSMMYMDKVLSDARIPDDSGVSIEYQLPHAGMRIDFVLTGQDEHGTDKAIIIELKQWSESTATDKDGVVSTYLGKGLQEVNHPSYQAWSYAAYLDGFNETVYTDGIKLLPCAYLHNHPDNGVLTTGHYADYVAKAPLFLKSDALKLREFIRQHVKHGDKSGIMYRIDGGRIRPSKQLADSLASMMKGNQEFILLDEQKVVYETARKLAAKSRDEKKHVLIVHGGPGTGKTVVAINLLVNLTKQGLVAKYVSKNSAPRAVYKSKLTGSMRRTVFDSLFVGSGVFTQTPENTFDALIVDEAHRLNEKSGLFSNLGISQPLEVIRSSRFSVFFLDEDQRIAVQDVGSEEEIRKWADQEGAEVHVLNLVSQFRCNGSDAYMAWLDNVLDIRETANPTLDATDYDFQVVDTPDELQQLIYEKNQERNRARMVAGYCWDWASKKPGSEKYKEFDFNLSPTFRHKWNLTDDGGLWMMKPDSVTEIGCIHTSQGLELDYIGVIVGPDLLVRDGEVVTNALARASADKTVQGKKQLVKSPEGRAQLDLIIKNTYRTLMTRAMKGCYVYCTDPETAAYLRHRIKNPA</sequence>
<name>A0ABU3TDV6_9BACT</name>
<keyword evidence="3" id="KW-1185">Reference proteome</keyword>
<feature type="domain" description="AAA+ ATPase" evidence="1">
    <location>
        <begin position="260"/>
        <end position="379"/>
    </location>
</feature>
<proteinExistence type="predicted"/>
<evidence type="ECO:0000313" key="3">
    <source>
        <dbReference type="Proteomes" id="UP001250698"/>
    </source>
</evidence>
<accession>A0ABU3TDV6</accession>
<dbReference type="InterPro" id="IPR027417">
    <property type="entry name" value="P-loop_NTPase"/>
</dbReference>
<dbReference type="Gene3D" id="3.40.50.300">
    <property type="entry name" value="P-loop containing nucleotide triphosphate hydrolases"/>
    <property type="match status" value="1"/>
</dbReference>
<dbReference type="RefSeq" id="WP_315997054.1">
    <property type="nucleotide sequence ID" value="NZ_JAWDJT010000002.1"/>
</dbReference>